<gene>
    <name evidence="1" type="ORF">KTA_11570</name>
</gene>
<evidence type="ECO:0000313" key="1">
    <source>
        <dbReference type="EMBL" id="BBH92958.1"/>
    </source>
</evidence>
<organism evidence="1">
    <name type="scientific">Thermogemmatispora argillosa</name>
    <dbReference type="NCBI Taxonomy" id="2045280"/>
    <lineage>
        <taxon>Bacteria</taxon>
        <taxon>Bacillati</taxon>
        <taxon>Chloroflexota</taxon>
        <taxon>Ktedonobacteria</taxon>
        <taxon>Thermogemmatisporales</taxon>
        <taxon>Thermogemmatisporaceae</taxon>
        <taxon>Thermogemmatispora</taxon>
    </lineage>
</organism>
<reference evidence="1" key="1">
    <citation type="submission" date="2018-12" db="EMBL/GenBank/DDBJ databases">
        <title>Novel natural products biosynthetic potential of the class Ktedonobacteria.</title>
        <authorList>
            <person name="Zheng Y."/>
            <person name="Saitou A."/>
            <person name="Wang C.M."/>
            <person name="Toyoda A."/>
            <person name="Minakuchi Y."/>
            <person name="Sekiguchi Y."/>
            <person name="Ueda K."/>
            <person name="Takano H."/>
            <person name="Sakai Y."/>
            <person name="Yokota A."/>
            <person name="Yabe S."/>
        </authorList>
    </citation>
    <scope>NUCLEOTIDE SEQUENCE</scope>
    <source>
        <strain evidence="1">A3-2</strain>
    </source>
</reference>
<name>A0A455SZF9_9CHLR</name>
<proteinExistence type="predicted"/>
<dbReference type="AlphaFoldDB" id="A0A455SZF9"/>
<dbReference type="EMBL" id="AP019377">
    <property type="protein sequence ID" value="BBH92958.1"/>
    <property type="molecule type" value="Genomic_DNA"/>
</dbReference>
<accession>A0A455SZF9</accession>
<protein>
    <submittedName>
        <fullName evidence="1">Uncharacterized protein</fullName>
    </submittedName>
</protein>
<sequence length="95" mass="10674">MLEKGHIEDIEEHSQTRHATLLDRVQALLKLSISCSMAVSQATIEEKRSQKSKMSFPQRGLEGRIRLNIILAPLLRIVGAKEQRRNAVFPALLTG</sequence>